<evidence type="ECO:0000313" key="3">
    <source>
        <dbReference type="Proteomes" id="UP001066276"/>
    </source>
</evidence>
<dbReference type="EMBL" id="JANPWB010000010">
    <property type="protein sequence ID" value="KAJ1139692.1"/>
    <property type="molecule type" value="Genomic_DNA"/>
</dbReference>
<dbReference type="AlphaFoldDB" id="A0AAV7QGL0"/>
<reference evidence="2" key="1">
    <citation type="journal article" date="2022" name="bioRxiv">
        <title>Sequencing and chromosome-scale assembly of the giantPleurodeles waltlgenome.</title>
        <authorList>
            <person name="Brown T."/>
            <person name="Elewa A."/>
            <person name="Iarovenko S."/>
            <person name="Subramanian E."/>
            <person name="Araus A.J."/>
            <person name="Petzold A."/>
            <person name="Susuki M."/>
            <person name="Suzuki K.-i.T."/>
            <person name="Hayashi T."/>
            <person name="Toyoda A."/>
            <person name="Oliveira C."/>
            <person name="Osipova E."/>
            <person name="Leigh N.D."/>
            <person name="Simon A."/>
            <person name="Yun M.H."/>
        </authorList>
    </citation>
    <scope>NUCLEOTIDE SEQUENCE</scope>
    <source>
        <strain evidence="2">20211129_DDA</strain>
        <tissue evidence="2">Liver</tissue>
    </source>
</reference>
<feature type="compositionally biased region" description="Basic and acidic residues" evidence="1">
    <location>
        <begin position="11"/>
        <end position="24"/>
    </location>
</feature>
<feature type="compositionally biased region" description="Basic residues" evidence="1">
    <location>
        <begin position="1"/>
        <end position="10"/>
    </location>
</feature>
<dbReference type="Proteomes" id="UP001066276">
    <property type="component" value="Chromosome 6"/>
</dbReference>
<evidence type="ECO:0000256" key="1">
    <source>
        <dbReference type="SAM" id="MobiDB-lite"/>
    </source>
</evidence>
<feature type="region of interest" description="Disordered" evidence="1">
    <location>
        <begin position="1"/>
        <end position="25"/>
    </location>
</feature>
<evidence type="ECO:0000313" key="2">
    <source>
        <dbReference type="EMBL" id="KAJ1139692.1"/>
    </source>
</evidence>
<accession>A0AAV7QGL0</accession>
<keyword evidence="3" id="KW-1185">Reference proteome</keyword>
<name>A0AAV7QGL0_PLEWA</name>
<comment type="caution">
    <text evidence="2">The sequence shown here is derived from an EMBL/GenBank/DDBJ whole genome shotgun (WGS) entry which is preliminary data.</text>
</comment>
<sequence>MRSTRLRHDRHSSDSNHWDGRRDLGPLASLRHVGGGTWGAARGGGWPGLVKGPAEAVRCGEPGWPRDPRKHW</sequence>
<organism evidence="2 3">
    <name type="scientific">Pleurodeles waltl</name>
    <name type="common">Iberian ribbed newt</name>
    <dbReference type="NCBI Taxonomy" id="8319"/>
    <lineage>
        <taxon>Eukaryota</taxon>
        <taxon>Metazoa</taxon>
        <taxon>Chordata</taxon>
        <taxon>Craniata</taxon>
        <taxon>Vertebrata</taxon>
        <taxon>Euteleostomi</taxon>
        <taxon>Amphibia</taxon>
        <taxon>Batrachia</taxon>
        <taxon>Caudata</taxon>
        <taxon>Salamandroidea</taxon>
        <taxon>Salamandridae</taxon>
        <taxon>Pleurodelinae</taxon>
        <taxon>Pleurodeles</taxon>
    </lineage>
</organism>
<gene>
    <name evidence="2" type="ORF">NDU88_006059</name>
</gene>
<proteinExistence type="predicted"/>
<protein>
    <submittedName>
        <fullName evidence="2">Uncharacterized protein</fullName>
    </submittedName>
</protein>